<organism evidence="1 2">
    <name type="scientific">Agrobacterium genomosp. 2 str. CFBP 5494</name>
    <dbReference type="NCBI Taxonomy" id="1183436"/>
    <lineage>
        <taxon>Bacteria</taxon>
        <taxon>Pseudomonadati</taxon>
        <taxon>Pseudomonadota</taxon>
        <taxon>Alphaproteobacteria</taxon>
        <taxon>Hyphomicrobiales</taxon>
        <taxon>Rhizobiaceae</taxon>
        <taxon>Rhizobium/Agrobacterium group</taxon>
        <taxon>Agrobacterium</taxon>
        <taxon>Agrobacterium tumefaciens complex</taxon>
    </lineage>
</organism>
<protein>
    <submittedName>
        <fullName evidence="1">Uncharacterized protein</fullName>
    </submittedName>
</protein>
<name>A0A9W5B4B4_9HYPH</name>
<dbReference type="EMBL" id="FBVY01000033">
    <property type="protein sequence ID" value="CUW97798.1"/>
    <property type="molecule type" value="Genomic_DNA"/>
</dbReference>
<proteinExistence type="predicted"/>
<evidence type="ECO:0000313" key="1">
    <source>
        <dbReference type="EMBL" id="CUW97798.1"/>
    </source>
</evidence>
<keyword evidence="2" id="KW-1185">Reference proteome</keyword>
<comment type="caution">
    <text evidence="1">The sequence shown here is derived from an EMBL/GenBank/DDBJ whole genome shotgun (WGS) entry which is preliminary data.</text>
</comment>
<accession>A0A9W5B4B4</accession>
<sequence>MPRRAETRKSWARSRLPSWRCREAGKADLRHRLRREKISLLPSQLPELIGQPAYAFFDRTPEGCASASHINAEGEHEGFGRCITIRNQPLVVPMLPALLQYVGKLVERIRSSIVVVHNVRTQLLNRGYQCSYDHMPRLRTSRGFNTTVN</sequence>
<dbReference type="Proteomes" id="UP000191933">
    <property type="component" value="Unassembled WGS sequence"/>
</dbReference>
<reference evidence="1 2" key="1">
    <citation type="submission" date="2016-01" db="EMBL/GenBank/DDBJ databases">
        <authorList>
            <person name="Regsiter A."/>
            <person name="william w."/>
        </authorList>
    </citation>
    <scope>NUCLEOTIDE SEQUENCE [LARGE SCALE GENOMIC DNA]</scope>
    <source>
        <strain evidence="1 2">CFBP 5494</strain>
    </source>
</reference>
<gene>
    <name evidence="1" type="ORF">AGR2A_Lc40018</name>
</gene>
<dbReference type="AlphaFoldDB" id="A0A9W5B4B4"/>
<evidence type="ECO:0000313" key="2">
    <source>
        <dbReference type="Proteomes" id="UP000191933"/>
    </source>
</evidence>